<proteinExistence type="predicted"/>
<comment type="caution">
    <text evidence="1">The sequence shown here is derived from an EMBL/GenBank/DDBJ whole genome shotgun (WGS) entry which is preliminary data.</text>
</comment>
<organism evidence="1 2">
    <name type="scientific">Burkholderia thailandensis</name>
    <dbReference type="NCBI Taxonomy" id="57975"/>
    <lineage>
        <taxon>Bacteria</taxon>
        <taxon>Pseudomonadati</taxon>
        <taxon>Pseudomonadota</taxon>
        <taxon>Betaproteobacteria</taxon>
        <taxon>Burkholderiales</taxon>
        <taxon>Burkholderiaceae</taxon>
        <taxon>Burkholderia</taxon>
        <taxon>pseudomallei group</taxon>
    </lineage>
</organism>
<dbReference type="AlphaFoldDB" id="A0AAW9CMV2"/>
<dbReference type="Proteomes" id="UP001272137">
    <property type="component" value="Unassembled WGS sequence"/>
</dbReference>
<gene>
    <name evidence="1" type="ORF">C7S16_4809</name>
</gene>
<evidence type="ECO:0000313" key="2">
    <source>
        <dbReference type="Proteomes" id="UP001272137"/>
    </source>
</evidence>
<accession>A0AAW9CMV2</accession>
<sequence length="64" mass="6820">MRTENLSGSIFSSDTWHDIDAPSFGRVFPFQIAACDTPCFFPRCSSFKTASAGVDGEPSALNAG</sequence>
<evidence type="ECO:0000313" key="1">
    <source>
        <dbReference type="EMBL" id="MDW9251975.1"/>
    </source>
</evidence>
<reference evidence="1" key="1">
    <citation type="submission" date="2018-08" db="EMBL/GenBank/DDBJ databases">
        <title>Identification of Burkholderia cepacia strains that express a Burkholderia pseudomallei-like capsular polysaccharide.</title>
        <authorList>
            <person name="Burtnick M.N."/>
            <person name="Vongsouvath M."/>
            <person name="Newton P."/>
            <person name="Wuthiekanun V."/>
            <person name="Limmathurotsakul D."/>
            <person name="Brett P.J."/>
            <person name="Chantratita N."/>
            <person name="Dance D.A."/>
        </authorList>
    </citation>
    <scope>NUCLEOTIDE SEQUENCE</scope>
    <source>
        <strain evidence="1">SBXCC001</strain>
    </source>
</reference>
<name>A0AAW9CMV2_BURTH</name>
<dbReference type="EMBL" id="QXCT01000001">
    <property type="protein sequence ID" value="MDW9251975.1"/>
    <property type="molecule type" value="Genomic_DNA"/>
</dbReference>
<protein>
    <submittedName>
        <fullName evidence="1">Uncharacterized protein</fullName>
    </submittedName>
</protein>